<dbReference type="AlphaFoldDB" id="A0A9Q1JZE3"/>
<name>A0A9Q1JZE3_9CARY</name>
<reference evidence="2" key="1">
    <citation type="submission" date="2022-04" db="EMBL/GenBank/DDBJ databases">
        <title>Carnegiea gigantea Genome sequencing and assembly v2.</title>
        <authorList>
            <person name="Copetti D."/>
            <person name="Sanderson M.J."/>
            <person name="Burquez A."/>
            <person name="Wojciechowski M.F."/>
        </authorList>
    </citation>
    <scope>NUCLEOTIDE SEQUENCE</scope>
    <source>
        <strain evidence="2">SGP5-SGP5p</strain>
        <tissue evidence="2">Aerial part</tissue>
    </source>
</reference>
<gene>
    <name evidence="2" type="ORF">Cgig2_004348</name>
</gene>
<proteinExistence type="predicted"/>
<evidence type="ECO:0000256" key="1">
    <source>
        <dbReference type="SAM" id="MobiDB-lite"/>
    </source>
</evidence>
<accession>A0A9Q1JZE3</accession>
<feature type="region of interest" description="Disordered" evidence="1">
    <location>
        <begin position="237"/>
        <end position="258"/>
    </location>
</feature>
<sequence length="258" mass="29723">MGFPRLLKMDGMALYLLENFEWYRREVAFPPLPLPSNYEDLCPDFNLTVGRFTQMDDWHNGVGPQGVTGENLYCFLHHGFPDVLSTEQAADYVRETFKWHLRGATRPPRPFPTNYHELYTHFDLTAAEEALHDFCITKMVQAIFYTMVVNEAFELGVLSRDLAEHLKLCIEGLQWYMCKGLCVSSTSPLTPSSTFLSSRRNILKRSTGPQREHHHPQFLSLPALIDDRVVARIPTKNQFREPKKGPYPMQICEPDTPS</sequence>
<dbReference type="Proteomes" id="UP001153076">
    <property type="component" value="Unassembled WGS sequence"/>
</dbReference>
<evidence type="ECO:0000313" key="3">
    <source>
        <dbReference type="Proteomes" id="UP001153076"/>
    </source>
</evidence>
<protein>
    <submittedName>
        <fullName evidence="2">Uncharacterized protein</fullName>
    </submittedName>
</protein>
<comment type="caution">
    <text evidence="2">The sequence shown here is derived from an EMBL/GenBank/DDBJ whole genome shotgun (WGS) entry which is preliminary data.</text>
</comment>
<keyword evidence="3" id="KW-1185">Reference proteome</keyword>
<evidence type="ECO:0000313" key="2">
    <source>
        <dbReference type="EMBL" id="KAJ8433719.1"/>
    </source>
</evidence>
<organism evidence="2 3">
    <name type="scientific">Carnegiea gigantea</name>
    <dbReference type="NCBI Taxonomy" id="171969"/>
    <lineage>
        <taxon>Eukaryota</taxon>
        <taxon>Viridiplantae</taxon>
        <taxon>Streptophyta</taxon>
        <taxon>Embryophyta</taxon>
        <taxon>Tracheophyta</taxon>
        <taxon>Spermatophyta</taxon>
        <taxon>Magnoliopsida</taxon>
        <taxon>eudicotyledons</taxon>
        <taxon>Gunneridae</taxon>
        <taxon>Pentapetalae</taxon>
        <taxon>Caryophyllales</taxon>
        <taxon>Cactineae</taxon>
        <taxon>Cactaceae</taxon>
        <taxon>Cactoideae</taxon>
        <taxon>Echinocereeae</taxon>
        <taxon>Carnegiea</taxon>
    </lineage>
</organism>
<dbReference type="EMBL" id="JAKOGI010000520">
    <property type="protein sequence ID" value="KAJ8433719.1"/>
    <property type="molecule type" value="Genomic_DNA"/>
</dbReference>